<sequence length="113" mass="12575">MSGDLKERLRELDQKYRSVGIILCDDFKEAADRIEALEAQLAEARADGMREAAGMFHEEQVQIWSQEILEGLAMADLFSPSTYDDKIDAARIVQKELTDIAATILSAIEKGEG</sequence>
<evidence type="ECO:0000313" key="1">
    <source>
        <dbReference type="EMBL" id="KHQ52369.1"/>
    </source>
</evidence>
<reference evidence="1 2" key="1">
    <citation type="submission" date="2014-10" db="EMBL/GenBank/DDBJ databases">
        <title>Genome sequence of Ponticoccus sp. strain UMTAT08 isolated from clonal culture of toxic dinoflagellate Alexandrium tamiyavanichii.</title>
        <authorList>
            <person name="Gan H.Y."/>
            <person name="Muhd D.-D."/>
            <person name="Mohd Noor M.E."/>
            <person name="Yeong Y.S."/>
            <person name="Usup G."/>
        </authorList>
    </citation>
    <scope>NUCLEOTIDE SEQUENCE [LARGE SCALE GENOMIC DNA]</scope>
    <source>
        <strain evidence="1 2">UMTAT08</strain>
    </source>
</reference>
<dbReference type="RefSeq" id="WP_043143677.1">
    <property type="nucleotide sequence ID" value="NZ_JSUQ01000012.1"/>
</dbReference>
<dbReference type="AlphaFoldDB" id="A0A0B3SPL2"/>
<comment type="caution">
    <text evidence="1">The sequence shown here is derived from an EMBL/GenBank/DDBJ whole genome shotgun (WGS) entry which is preliminary data.</text>
</comment>
<organism evidence="1 2">
    <name type="scientific">Mameliella alba</name>
    <dbReference type="NCBI Taxonomy" id="561184"/>
    <lineage>
        <taxon>Bacteria</taxon>
        <taxon>Pseudomonadati</taxon>
        <taxon>Pseudomonadota</taxon>
        <taxon>Alphaproteobacteria</taxon>
        <taxon>Rhodobacterales</taxon>
        <taxon>Roseobacteraceae</taxon>
        <taxon>Mameliella</taxon>
    </lineage>
</organism>
<gene>
    <name evidence="1" type="ORF">OA50_03388</name>
</gene>
<keyword evidence="2" id="KW-1185">Reference proteome</keyword>
<accession>A0A0B3SPL2</accession>
<proteinExistence type="predicted"/>
<name>A0A0B3SPL2_9RHOB</name>
<protein>
    <submittedName>
        <fullName evidence="1">Uncharacterized protein</fullName>
    </submittedName>
</protein>
<evidence type="ECO:0000313" key="2">
    <source>
        <dbReference type="Proteomes" id="UP000030960"/>
    </source>
</evidence>
<dbReference type="Proteomes" id="UP000030960">
    <property type="component" value="Unassembled WGS sequence"/>
</dbReference>
<dbReference type="EMBL" id="JSUQ01000012">
    <property type="protein sequence ID" value="KHQ52369.1"/>
    <property type="molecule type" value="Genomic_DNA"/>
</dbReference>